<name>A0A8H3GR08_9AGAM</name>
<feature type="region of interest" description="Disordered" evidence="1">
    <location>
        <begin position="295"/>
        <end position="337"/>
    </location>
</feature>
<feature type="compositionally biased region" description="Basic and acidic residues" evidence="1">
    <location>
        <begin position="272"/>
        <end position="282"/>
    </location>
</feature>
<organism evidence="2 3">
    <name type="scientific">Rhizoctonia solani</name>
    <dbReference type="NCBI Taxonomy" id="456999"/>
    <lineage>
        <taxon>Eukaryota</taxon>
        <taxon>Fungi</taxon>
        <taxon>Dikarya</taxon>
        <taxon>Basidiomycota</taxon>
        <taxon>Agaricomycotina</taxon>
        <taxon>Agaricomycetes</taxon>
        <taxon>Cantharellales</taxon>
        <taxon>Ceratobasidiaceae</taxon>
        <taxon>Rhizoctonia</taxon>
    </lineage>
</organism>
<reference evidence="2" key="1">
    <citation type="submission" date="2021-01" db="EMBL/GenBank/DDBJ databases">
        <authorList>
            <person name="Kaushik A."/>
        </authorList>
    </citation>
    <scope>NUCLEOTIDE SEQUENCE</scope>
    <source>
        <strain evidence="2">AG1-1A</strain>
    </source>
</reference>
<dbReference type="Proteomes" id="UP000663840">
    <property type="component" value="Unassembled WGS sequence"/>
</dbReference>
<evidence type="ECO:0000313" key="3">
    <source>
        <dbReference type="Proteomes" id="UP000663840"/>
    </source>
</evidence>
<dbReference type="AlphaFoldDB" id="A0A8H3GR08"/>
<feature type="compositionally biased region" description="Low complexity" evidence="1">
    <location>
        <begin position="316"/>
        <end position="335"/>
    </location>
</feature>
<feature type="region of interest" description="Disordered" evidence="1">
    <location>
        <begin position="420"/>
        <end position="446"/>
    </location>
</feature>
<evidence type="ECO:0000256" key="1">
    <source>
        <dbReference type="SAM" id="MobiDB-lite"/>
    </source>
</evidence>
<evidence type="ECO:0000313" key="2">
    <source>
        <dbReference type="EMBL" id="CAE6461058.1"/>
    </source>
</evidence>
<accession>A0A8H3GR08</accession>
<feature type="compositionally biased region" description="Polar residues" evidence="1">
    <location>
        <begin position="420"/>
        <end position="431"/>
    </location>
</feature>
<feature type="compositionally biased region" description="Polar residues" evidence="1">
    <location>
        <begin position="300"/>
        <end position="309"/>
    </location>
</feature>
<feature type="compositionally biased region" description="Basic and acidic residues" evidence="1">
    <location>
        <begin position="124"/>
        <end position="143"/>
    </location>
</feature>
<sequence length="730" mass="81075">MLSERRPPTVNSRVSAFLESQHGLMSYYAAEGKAVTATWPKQSSRDLRVGSPILVPRAATAKGNDICTTLNREAPDETVPACRIDTDKSSADPMAVLPKSNPVKSPKSARVAPSKSMNPPRKSVGRDQGSDDEPERLQRLEQRRNRRRARRYAMDVAEGATNRRDDASEIDLSCKVSKRQKLQPEDKTSKKKERVKTAPALLLMQKFSSQNLGKSRLTVRPSPTVGVFNKGKNSGKITKKNKRTARVVPNIVFSESRFLDKAAPPCSGDEDTEHHSDCSDDHSAHSLAQRACREKDRALKSSQHSSTKALMNRVARPGSPTGSSSSRSVRETSPTWAIEETTLSVSSSIKSANHSAGNPSYPARNNVIIGTEHSVWASRLRNSCQRVSTAPVNTDPNPRSFPPHPPAQTRTTSAYFASMATQEQSQLSTAPLSELDGAEDKRTSRKKIYRTSGSLYSGNSPSTPECLQQSKWTQFPSPLETTCMHGLDTTFPGNNTIYAQFCPLPGSFQEGSAHNEWRTEEIESQEGMSYGVLEPAEYMEQPSGCGWNGPGIPNQDKWIPSHGAFSIDEDEGYEIHSDTLGKDTPFYAGAQVLNEDTGYSYEDTEFVHEDTDYLDQSMEADHMFRQDVDDLGYIDYEDDFSEGYNAYMEPAREHALYNPSKWSANDLVESVDPICIEPEPDTLDQSEIAEAEDEWAEQAPRLLHVITEESLQDDLIRSMNGHWNAAHRLY</sequence>
<protein>
    <submittedName>
        <fullName evidence="2">Uncharacterized protein</fullName>
    </submittedName>
</protein>
<dbReference type="EMBL" id="CAJMWR010003521">
    <property type="protein sequence ID" value="CAE6461058.1"/>
    <property type="molecule type" value="Genomic_DNA"/>
</dbReference>
<gene>
    <name evidence="2" type="ORF">RDB_LOCUS103131</name>
</gene>
<proteinExistence type="predicted"/>
<feature type="region of interest" description="Disordered" evidence="1">
    <location>
        <begin position="78"/>
        <end position="164"/>
    </location>
</feature>
<feature type="region of interest" description="Disordered" evidence="1">
    <location>
        <begin position="263"/>
        <end position="282"/>
    </location>
</feature>
<comment type="caution">
    <text evidence="2">The sequence shown here is derived from an EMBL/GenBank/DDBJ whole genome shotgun (WGS) entry which is preliminary data.</text>
</comment>